<dbReference type="EMBL" id="MCGR01000029">
    <property type="protein sequence ID" value="ORY78462.1"/>
    <property type="molecule type" value="Genomic_DNA"/>
</dbReference>
<dbReference type="Pfam" id="PF24571">
    <property type="entry name" value="HEAT_SCC3-SA"/>
    <property type="match status" value="1"/>
</dbReference>
<dbReference type="Pfam" id="PF08514">
    <property type="entry name" value="STAG"/>
    <property type="match status" value="1"/>
</dbReference>
<feature type="domain" description="SCD" evidence="2">
    <location>
        <begin position="347"/>
        <end position="432"/>
    </location>
</feature>
<feature type="compositionally biased region" description="Polar residues" evidence="1">
    <location>
        <begin position="1447"/>
        <end position="1463"/>
    </location>
</feature>
<protein>
    <recommendedName>
        <fullName evidence="2">SCD domain-containing protein</fullName>
    </recommendedName>
</protein>
<feature type="compositionally biased region" description="Basic residues" evidence="1">
    <location>
        <begin position="1011"/>
        <end position="1023"/>
    </location>
</feature>
<reference evidence="3 4" key="1">
    <citation type="submission" date="2016-07" db="EMBL/GenBank/DDBJ databases">
        <title>Pervasive Adenine N6-methylation of Active Genes in Fungi.</title>
        <authorList>
            <consortium name="DOE Joint Genome Institute"/>
            <person name="Mondo S.J."/>
            <person name="Dannebaum R.O."/>
            <person name="Kuo R.C."/>
            <person name="Labutti K."/>
            <person name="Haridas S."/>
            <person name="Kuo A."/>
            <person name="Salamov A."/>
            <person name="Ahrendt S.R."/>
            <person name="Lipzen A."/>
            <person name="Sullivan W."/>
            <person name="Andreopoulos W.B."/>
            <person name="Clum A."/>
            <person name="Lindquist E."/>
            <person name="Daum C."/>
            <person name="Ramamoorthy G.K."/>
            <person name="Gryganskyi A."/>
            <person name="Culley D."/>
            <person name="Magnuson J.K."/>
            <person name="James T.Y."/>
            <person name="O'Malley M.A."/>
            <person name="Stajich J.E."/>
            <person name="Spatafora J.W."/>
            <person name="Visel A."/>
            <person name="Grigoriev I.V."/>
        </authorList>
    </citation>
    <scope>NUCLEOTIDE SEQUENCE [LARGE SCALE GENOMIC DNA]</scope>
    <source>
        <strain evidence="3 4">62-1032</strain>
    </source>
</reference>
<dbReference type="Pfam" id="PF21581">
    <property type="entry name" value="SCD"/>
    <property type="match status" value="1"/>
</dbReference>
<feature type="compositionally biased region" description="Acidic residues" evidence="1">
    <location>
        <begin position="546"/>
        <end position="560"/>
    </location>
</feature>
<dbReference type="InterPro" id="IPR056396">
    <property type="entry name" value="HEAT_SCC3-SA"/>
</dbReference>
<dbReference type="InterPro" id="IPR039662">
    <property type="entry name" value="Cohesin_Scc3/SA"/>
</dbReference>
<feature type="region of interest" description="Disordered" evidence="1">
    <location>
        <begin position="982"/>
        <end position="1045"/>
    </location>
</feature>
<dbReference type="SUPFAM" id="SSF48371">
    <property type="entry name" value="ARM repeat"/>
    <property type="match status" value="1"/>
</dbReference>
<feature type="compositionally biased region" description="Low complexity" evidence="1">
    <location>
        <begin position="81"/>
        <end position="99"/>
    </location>
</feature>
<name>A0A1Y2F3M5_9BASI</name>
<dbReference type="OrthoDB" id="498590at2759"/>
<evidence type="ECO:0000313" key="3">
    <source>
        <dbReference type="EMBL" id="ORY78462.1"/>
    </source>
</evidence>
<feature type="compositionally biased region" description="Basic and acidic residues" evidence="1">
    <location>
        <begin position="1024"/>
        <end position="1033"/>
    </location>
</feature>
<dbReference type="PANTHER" id="PTHR11199:SF0">
    <property type="entry name" value="LD34181P-RELATED"/>
    <property type="match status" value="1"/>
</dbReference>
<feature type="region of interest" description="Disordered" evidence="1">
    <location>
        <begin position="545"/>
        <end position="570"/>
    </location>
</feature>
<dbReference type="InParanoid" id="A0A1Y2F3M5"/>
<dbReference type="GO" id="GO:0005634">
    <property type="term" value="C:nucleus"/>
    <property type="evidence" value="ECO:0007669"/>
    <property type="project" value="TreeGrafter"/>
</dbReference>
<gene>
    <name evidence="3" type="ORF">BCR35DRAFT_352961</name>
</gene>
<evidence type="ECO:0000313" key="4">
    <source>
        <dbReference type="Proteomes" id="UP000193467"/>
    </source>
</evidence>
<keyword evidence="4" id="KW-1185">Reference proteome</keyword>
<sequence>MSEDGEPATGRRASGRVRKTVDRLGAGPSDPKKSKSKRDAGDDEDQDDDDEPDEPSSSEEESEPESEEGAPKRKRGRASQGGKSASAPRKKSAAASAAKGKGRAKKQAGADGEDDEEGGAAPAAGSRDFAVEEDNTIFNAVRSPDAALQITVDEWVQSYQEESGPAMAELVNFLLRCCGCNATVDEHQAEDENGIVESLSDIQDEFKNESNLAYPLVSKSKAYKKFRTSLSSFLSRLYAAAASSEILYDTDFCDLFQAWIQSLSSSKIRAFRHTATVVALLTVASLNSVHVAVTKEHGQANRAKEAEQKKGRKDKARLKDLEKRVTAVHERQTKIEEYLDLLYEGVFVNRYRDSDAVIRAECISALGGWMKANPDYWLEGDYLRYIGWVLSDDSKDARRESVKALFSLYAKEAHIGTLQHFTERFKGQLVHMATGELDLSVRIQSIQVLRQIENHGLLDEDQRDEIAKLVFETERRVRGAAADFFSALLGEEVEKRETELEAGQTTPKGKGKKKGGAIATLEGKDQLQLKCLAELLVKYGRSLDGLSDEGSDDEDEEQDDTLSSRKKEADVVEVKTHRGRVAFAVEALWDQVEAVRDWQAIMDFLLLDHSADSSKEDTPKAKGKKGKSKSSEEGEGGEVLEACRLTEAEETLLVEVLVASLTKVTGASAATTKKEKEKEDDVQAEVSRAVIEALPRLFAKHQTIPSRVVDILSIPRLISLDLYLDMRMLTAYEGLWDDVTKQFIKHTDPDVLDQAVQTINKLNASTTLGNTNTTKMASLEDSLATSLREAVAGKDVESSAFEEDELLALEAWLARIDKLQKIQDLSASLDDTDEGKQTSAWEIIDSLVERGRLGYKDEASLIEHALSILGSHFIWQLNAFVAEVATSEQPDFGALASLVAKRTALVDKLEEFSVGQNSNAAEGVKQVALAILLDLHVLSATATSPKRDPDGQLVDLRLPCSDELQARCAGFIEAELERHSDEMASLREEEQEEEQSDEEDEEDSDDDAATRKKKKAAKAKEKKGKAGKEPKKDVLKKKSASDIRADKQKEQARLIANRRFERVIYPFVRAIHSGSIDLRHSSVLFAHYERFSALFDKWCKLLGEDLRDEGIYAVDGGELVAHVVATTLESACTLYLDSSSTDEHLVSLGRMLVQSTVVRGAQLAITKRLPAEDHVRLHTESLAFIVKKTASLQEDKKTQARNRALSFFKALAHLLLGVDGKSALNIKNSLDSLLEDNGVEVSATSKTWEPVRAYKKRLLTAMSKDPSIKTAAQEKVKKATKSKGKGKRAATSDAEDQDDDELASDDDHASLAPVPAKARAPAPRKSTTTSSARKSAAANDDEEEEEEALPPRKNGRASPKRRAAEEDDDVEEEEEEAEVVRSPAKKRKVERQAREPTAEEEPVEEEQEDVEVESLLMSSPRKKRELSEAEGEEEEIEEDEEEEVAQAGSSSRPPDSQASQVSLSDIKKAKKRARR</sequence>
<organism evidence="3 4">
    <name type="scientific">Leucosporidium creatinivorum</name>
    <dbReference type="NCBI Taxonomy" id="106004"/>
    <lineage>
        <taxon>Eukaryota</taxon>
        <taxon>Fungi</taxon>
        <taxon>Dikarya</taxon>
        <taxon>Basidiomycota</taxon>
        <taxon>Pucciniomycotina</taxon>
        <taxon>Microbotryomycetes</taxon>
        <taxon>Leucosporidiales</taxon>
        <taxon>Leucosporidium</taxon>
    </lineage>
</organism>
<feature type="compositionally biased region" description="Acidic residues" evidence="1">
    <location>
        <begin position="1398"/>
        <end position="1412"/>
    </location>
</feature>
<feature type="compositionally biased region" description="Acidic residues" evidence="1">
    <location>
        <begin position="1339"/>
        <end position="1348"/>
    </location>
</feature>
<feature type="region of interest" description="Disordered" evidence="1">
    <location>
        <begin position="612"/>
        <end position="637"/>
    </location>
</feature>
<dbReference type="GO" id="GO:0008278">
    <property type="term" value="C:cohesin complex"/>
    <property type="evidence" value="ECO:0007669"/>
    <property type="project" value="TreeGrafter"/>
</dbReference>
<feature type="compositionally biased region" description="Acidic residues" evidence="1">
    <location>
        <begin position="1428"/>
        <end position="1444"/>
    </location>
</feature>
<feature type="region of interest" description="Disordered" evidence="1">
    <location>
        <begin position="1"/>
        <end position="127"/>
    </location>
</feature>
<dbReference type="PANTHER" id="PTHR11199">
    <property type="entry name" value="STROMAL ANTIGEN"/>
    <property type="match status" value="1"/>
</dbReference>
<dbReference type="GO" id="GO:0003682">
    <property type="term" value="F:chromatin binding"/>
    <property type="evidence" value="ECO:0007669"/>
    <property type="project" value="TreeGrafter"/>
</dbReference>
<feature type="compositionally biased region" description="Basic and acidic residues" evidence="1">
    <location>
        <begin position="30"/>
        <end position="40"/>
    </location>
</feature>
<dbReference type="FunCoup" id="A0A1Y2F3M5">
    <property type="interactions" value="249"/>
</dbReference>
<evidence type="ECO:0000256" key="1">
    <source>
        <dbReference type="SAM" id="MobiDB-lite"/>
    </source>
</evidence>
<feature type="compositionally biased region" description="Acidic residues" evidence="1">
    <location>
        <begin position="989"/>
        <end position="1007"/>
    </location>
</feature>
<dbReference type="GO" id="GO:0007062">
    <property type="term" value="P:sister chromatid cohesion"/>
    <property type="evidence" value="ECO:0007669"/>
    <property type="project" value="UniProtKB-ARBA"/>
</dbReference>
<dbReference type="PROSITE" id="PS51425">
    <property type="entry name" value="SCD"/>
    <property type="match status" value="1"/>
</dbReference>
<feature type="region of interest" description="Disordered" evidence="1">
    <location>
        <begin position="496"/>
        <end position="516"/>
    </location>
</feature>
<feature type="compositionally biased region" description="Acidic residues" evidence="1">
    <location>
        <begin position="1293"/>
        <end position="1304"/>
    </location>
</feature>
<dbReference type="STRING" id="106004.A0A1Y2F3M5"/>
<dbReference type="InterPro" id="IPR013721">
    <property type="entry name" value="STAG"/>
</dbReference>
<proteinExistence type="predicted"/>
<dbReference type="InterPro" id="IPR020839">
    <property type="entry name" value="SCD"/>
</dbReference>
<feature type="compositionally biased region" description="Acidic residues" evidence="1">
    <location>
        <begin position="1365"/>
        <end position="1377"/>
    </location>
</feature>
<dbReference type="GO" id="GO:0000785">
    <property type="term" value="C:chromatin"/>
    <property type="evidence" value="ECO:0007669"/>
    <property type="project" value="TreeGrafter"/>
</dbReference>
<feature type="compositionally biased region" description="Acidic residues" evidence="1">
    <location>
        <begin position="41"/>
        <end position="68"/>
    </location>
</feature>
<evidence type="ECO:0000259" key="2">
    <source>
        <dbReference type="PROSITE" id="PS51425"/>
    </source>
</evidence>
<dbReference type="Proteomes" id="UP000193467">
    <property type="component" value="Unassembled WGS sequence"/>
</dbReference>
<feature type="compositionally biased region" description="Low complexity" evidence="1">
    <location>
        <begin position="1310"/>
        <end position="1338"/>
    </location>
</feature>
<feature type="compositionally biased region" description="Basic residues" evidence="1">
    <location>
        <begin position="1278"/>
        <end position="1288"/>
    </location>
</feature>
<dbReference type="InterPro" id="IPR016024">
    <property type="entry name" value="ARM-type_fold"/>
</dbReference>
<accession>A0A1Y2F3M5</accession>
<comment type="caution">
    <text evidence="3">The sequence shown here is derived from an EMBL/GenBank/DDBJ whole genome shotgun (WGS) entry which is preliminary data.</text>
</comment>
<feature type="region of interest" description="Disordered" evidence="1">
    <location>
        <begin position="1265"/>
        <end position="1475"/>
    </location>
</feature>